<protein>
    <submittedName>
        <fullName evidence="2">Uncharacterized protein</fullName>
    </submittedName>
</protein>
<feature type="compositionally biased region" description="Basic residues" evidence="1">
    <location>
        <begin position="35"/>
        <end position="47"/>
    </location>
</feature>
<feature type="region of interest" description="Disordered" evidence="1">
    <location>
        <begin position="35"/>
        <end position="66"/>
    </location>
</feature>
<dbReference type="STRING" id="1095629.A0A0C9XEM2"/>
<reference evidence="2 3" key="1">
    <citation type="submission" date="2014-04" db="EMBL/GenBank/DDBJ databases">
        <authorList>
            <consortium name="DOE Joint Genome Institute"/>
            <person name="Kuo A."/>
            <person name="Kohler A."/>
            <person name="Nagy L.G."/>
            <person name="Floudas D."/>
            <person name="Copeland A."/>
            <person name="Barry K.W."/>
            <person name="Cichocki N."/>
            <person name="Veneault-Fourrey C."/>
            <person name="LaButti K."/>
            <person name="Lindquist E.A."/>
            <person name="Lipzen A."/>
            <person name="Lundell T."/>
            <person name="Morin E."/>
            <person name="Murat C."/>
            <person name="Sun H."/>
            <person name="Tunlid A."/>
            <person name="Henrissat B."/>
            <person name="Grigoriev I.V."/>
            <person name="Hibbett D.S."/>
            <person name="Martin F."/>
            <person name="Nordberg H.P."/>
            <person name="Cantor M.N."/>
            <person name="Hua S.X."/>
        </authorList>
    </citation>
    <scope>NUCLEOTIDE SEQUENCE [LARGE SCALE GENOMIC DNA]</scope>
    <source>
        <strain evidence="2 3">LaAM-08-1</strain>
    </source>
</reference>
<proteinExistence type="predicted"/>
<dbReference type="AlphaFoldDB" id="A0A0C9XEM2"/>
<keyword evidence="3" id="KW-1185">Reference proteome</keyword>
<evidence type="ECO:0000313" key="3">
    <source>
        <dbReference type="Proteomes" id="UP000054477"/>
    </source>
</evidence>
<evidence type="ECO:0000313" key="2">
    <source>
        <dbReference type="EMBL" id="KIK00014.1"/>
    </source>
</evidence>
<reference evidence="3" key="2">
    <citation type="submission" date="2015-01" db="EMBL/GenBank/DDBJ databases">
        <title>Evolutionary Origins and Diversification of the Mycorrhizal Mutualists.</title>
        <authorList>
            <consortium name="DOE Joint Genome Institute"/>
            <consortium name="Mycorrhizal Genomics Consortium"/>
            <person name="Kohler A."/>
            <person name="Kuo A."/>
            <person name="Nagy L.G."/>
            <person name="Floudas D."/>
            <person name="Copeland A."/>
            <person name="Barry K.W."/>
            <person name="Cichocki N."/>
            <person name="Veneault-Fourrey C."/>
            <person name="LaButti K."/>
            <person name="Lindquist E.A."/>
            <person name="Lipzen A."/>
            <person name="Lundell T."/>
            <person name="Morin E."/>
            <person name="Murat C."/>
            <person name="Riley R."/>
            <person name="Ohm R."/>
            <person name="Sun H."/>
            <person name="Tunlid A."/>
            <person name="Henrissat B."/>
            <person name="Grigoriev I.V."/>
            <person name="Hibbett D.S."/>
            <person name="Martin F."/>
        </authorList>
    </citation>
    <scope>NUCLEOTIDE SEQUENCE [LARGE SCALE GENOMIC DNA]</scope>
    <source>
        <strain evidence="3">LaAM-08-1</strain>
    </source>
</reference>
<organism evidence="2 3">
    <name type="scientific">Laccaria amethystina LaAM-08-1</name>
    <dbReference type="NCBI Taxonomy" id="1095629"/>
    <lineage>
        <taxon>Eukaryota</taxon>
        <taxon>Fungi</taxon>
        <taxon>Dikarya</taxon>
        <taxon>Basidiomycota</taxon>
        <taxon>Agaricomycotina</taxon>
        <taxon>Agaricomycetes</taxon>
        <taxon>Agaricomycetidae</taxon>
        <taxon>Agaricales</taxon>
        <taxon>Agaricineae</taxon>
        <taxon>Hydnangiaceae</taxon>
        <taxon>Laccaria</taxon>
    </lineage>
</organism>
<dbReference type="HOGENOM" id="CLU_1034642_0_0_1"/>
<evidence type="ECO:0000256" key="1">
    <source>
        <dbReference type="SAM" id="MobiDB-lite"/>
    </source>
</evidence>
<sequence length="269" mass="30525">MTIAMTAGLLDLCQRVNTWRWGVFEASVTSKASASKRQRSFKKRRLASHQISDSRRPARGPSIRPSSICSYPSAPCNDDAESFLERQTASCSKEFNTFHDLPEATKNPLIAEDPSLIEEEYCRILGLYSRYESEKVIAEEWWLSTSHPDALQALFDAGIAVQLVLKASLYIEEYSKKYGMAIDFRALFLRHWNTPRSDLGCQRLLVDDWKFLLGERENKLGLHLTPRASLNSLDSGGGDLNFLEYGQPPEWGRTVDPDSYLVYTPRYGS</sequence>
<gene>
    <name evidence="2" type="ORF">K443DRAFT_7960</name>
</gene>
<dbReference type="EMBL" id="KN838634">
    <property type="protein sequence ID" value="KIK00014.1"/>
    <property type="molecule type" value="Genomic_DNA"/>
</dbReference>
<accession>A0A0C9XEM2</accession>
<name>A0A0C9XEM2_9AGAR</name>
<dbReference type="Proteomes" id="UP000054477">
    <property type="component" value="Unassembled WGS sequence"/>
</dbReference>